<feature type="region of interest" description="Disordered" evidence="1">
    <location>
        <begin position="25"/>
        <end position="48"/>
    </location>
</feature>
<dbReference type="InterPro" id="IPR023165">
    <property type="entry name" value="rRNA_Ade_diMease-like_C"/>
</dbReference>
<keyword evidence="3" id="KW-1185">Reference proteome</keyword>
<dbReference type="InParanoid" id="A0A1V8T9E5"/>
<evidence type="ECO:0008006" key="4">
    <source>
        <dbReference type="Google" id="ProtNLM"/>
    </source>
</evidence>
<proteinExistence type="predicted"/>
<protein>
    <recommendedName>
        <fullName evidence="4">Mitochondrial transcription factor 1</fullName>
    </recommendedName>
</protein>
<dbReference type="InterPro" id="IPR029063">
    <property type="entry name" value="SAM-dependent_MTases_sf"/>
</dbReference>
<organism evidence="2 3">
    <name type="scientific">Cryoendolithus antarcticus</name>
    <dbReference type="NCBI Taxonomy" id="1507870"/>
    <lineage>
        <taxon>Eukaryota</taxon>
        <taxon>Fungi</taxon>
        <taxon>Dikarya</taxon>
        <taxon>Ascomycota</taxon>
        <taxon>Pezizomycotina</taxon>
        <taxon>Dothideomycetes</taxon>
        <taxon>Dothideomycetidae</taxon>
        <taxon>Cladosporiales</taxon>
        <taxon>Cladosporiaceae</taxon>
        <taxon>Cryoendolithus</taxon>
    </lineage>
</organism>
<feature type="region of interest" description="Disordered" evidence="1">
    <location>
        <begin position="614"/>
        <end position="634"/>
    </location>
</feature>
<dbReference type="Gene3D" id="3.40.50.150">
    <property type="entry name" value="Vaccinia Virus protein VP39"/>
    <property type="match status" value="1"/>
</dbReference>
<dbReference type="Proteomes" id="UP000192596">
    <property type="component" value="Unassembled WGS sequence"/>
</dbReference>
<gene>
    <name evidence="2" type="ORF">B0A48_06819</name>
</gene>
<evidence type="ECO:0000256" key="1">
    <source>
        <dbReference type="SAM" id="MobiDB-lite"/>
    </source>
</evidence>
<comment type="caution">
    <text evidence="2">The sequence shown here is derived from an EMBL/GenBank/DDBJ whole genome shotgun (WGS) entry which is preliminary data.</text>
</comment>
<dbReference type="Gene3D" id="1.10.8.100">
    <property type="entry name" value="Ribosomal RNA adenine dimethylase-like, domain 2"/>
    <property type="match status" value="1"/>
</dbReference>
<accession>A0A1V8T9E5</accession>
<dbReference type="OrthoDB" id="16079at2759"/>
<evidence type="ECO:0000313" key="2">
    <source>
        <dbReference type="EMBL" id="OQO08026.1"/>
    </source>
</evidence>
<reference evidence="3" key="1">
    <citation type="submission" date="2017-03" db="EMBL/GenBank/DDBJ databases">
        <title>Genomes of endolithic fungi from Antarctica.</title>
        <authorList>
            <person name="Coleine C."/>
            <person name="Masonjones S."/>
            <person name="Stajich J.E."/>
        </authorList>
    </citation>
    <scope>NUCLEOTIDE SEQUENCE [LARGE SCALE GENOMIC DNA]</scope>
    <source>
        <strain evidence="3">CCFEE 5527</strain>
    </source>
</reference>
<feature type="compositionally biased region" description="Basic residues" evidence="1">
    <location>
        <begin position="35"/>
        <end position="48"/>
    </location>
</feature>
<dbReference type="AlphaFoldDB" id="A0A1V8T9E5"/>
<dbReference type="EMBL" id="NAJO01000013">
    <property type="protein sequence ID" value="OQO08026.1"/>
    <property type="molecule type" value="Genomic_DNA"/>
</dbReference>
<sequence length="634" mass="71907">MSVTGATRALTSVARKQTLTERLSNTFGGTSVRRSGVRKKPLHDKRPGRRAEVVSEALCDDVINYLAPSLEPYKGCTIIDVHPGACLWSSKLHNYLKPKHHLLMEPDQRYYDPFIRPLLDAPGSAYRHTLLTGAHANAYWDNYRQVLDDSSLMPVRPKLDVDDPRVRQIDTSMLFIGNLWRHYESLRLQAGNVKYEPLILQHMTYAALTNEIFQRNGLVRMLWWVPEQCKQIVFSEHVRARTSYTVGLTMGASVNEVAGVTPLEKIYPGRGKMPKRDESLDTAASLTVAERMADVGMRVPPERQMPTSPEKPDSNIKRIMGRDLRRVYCYSIDALRDAVENLESYVEIFTNFTARIYKDSKLADMKNELARQFAKEHVRYDECFASLENRVSSRNALLTPMYKYRAVLLMDLHLRQINIEANFSAVAEQFPESSRLATLRKRVISIDKKFQALFAASHDVDVRRTLGTLLDDITSFHTSPQVIPRDARTYEPLQIHPDEFWPNYNLMLLDLVPKTRDLAIPDVADRKEAAKVCQELLKHLYLTPAQDIVISLDRLAPNAAKDLIPMVPAITDARKGGRLDPGRLSVRMMTEEMIEGLVKAFLEWPFRPSTLEMALAGEGTGGPGKSEDDGDSDP</sequence>
<name>A0A1V8T9E5_9PEZI</name>
<evidence type="ECO:0000313" key="3">
    <source>
        <dbReference type="Proteomes" id="UP000192596"/>
    </source>
</evidence>